<proteinExistence type="predicted"/>
<evidence type="ECO:0000259" key="2">
    <source>
        <dbReference type="Pfam" id="PF10551"/>
    </source>
</evidence>
<evidence type="ECO:0000256" key="1">
    <source>
        <dbReference type="SAM" id="Phobius"/>
    </source>
</evidence>
<dbReference type="EMBL" id="VUJU01011663">
    <property type="protein sequence ID" value="KAF0710422.1"/>
    <property type="molecule type" value="Genomic_DNA"/>
</dbReference>
<dbReference type="AlphaFoldDB" id="A0A6G0VX85"/>
<evidence type="ECO:0000313" key="4">
    <source>
        <dbReference type="Proteomes" id="UP000478052"/>
    </source>
</evidence>
<gene>
    <name evidence="3" type="ORF">FWK35_00027905</name>
</gene>
<name>A0A6G0VX85_APHCR</name>
<protein>
    <submittedName>
        <fullName evidence="3">RING-type domain-containing protein</fullName>
    </submittedName>
</protein>
<feature type="domain" description="MULE transposase" evidence="2">
    <location>
        <begin position="193"/>
        <end position="290"/>
    </location>
</feature>
<dbReference type="Proteomes" id="UP000478052">
    <property type="component" value="Unassembled WGS sequence"/>
</dbReference>
<evidence type="ECO:0000313" key="3">
    <source>
        <dbReference type="EMBL" id="KAF0710422.1"/>
    </source>
</evidence>
<keyword evidence="1" id="KW-1133">Transmembrane helix</keyword>
<accession>A0A6G0VX85</accession>
<dbReference type="Pfam" id="PF10551">
    <property type="entry name" value="MULE"/>
    <property type="match status" value="1"/>
</dbReference>
<reference evidence="3 4" key="1">
    <citation type="submission" date="2019-08" db="EMBL/GenBank/DDBJ databases">
        <title>Whole genome of Aphis craccivora.</title>
        <authorList>
            <person name="Voronova N.V."/>
            <person name="Shulinski R.S."/>
            <person name="Bandarenka Y.V."/>
            <person name="Zhorov D.G."/>
            <person name="Warner D."/>
        </authorList>
    </citation>
    <scope>NUCLEOTIDE SEQUENCE [LARGE SCALE GENOMIC DNA]</scope>
    <source>
        <strain evidence="3">180601</strain>
        <tissue evidence="3">Whole Body</tissue>
    </source>
</reference>
<feature type="non-terminal residue" evidence="3">
    <location>
        <position position="389"/>
    </location>
</feature>
<feature type="non-terminal residue" evidence="3">
    <location>
        <position position="1"/>
    </location>
</feature>
<keyword evidence="1" id="KW-0812">Transmembrane</keyword>
<keyword evidence="4" id="KW-1185">Reference proteome</keyword>
<feature type="transmembrane region" description="Helical" evidence="1">
    <location>
        <begin position="6"/>
        <end position="25"/>
    </location>
</feature>
<dbReference type="InterPro" id="IPR018289">
    <property type="entry name" value="MULE_transposase_dom"/>
</dbReference>
<organism evidence="3 4">
    <name type="scientific">Aphis craccivora</name>
    <name type="common">Cowpea aphid</name>
    <dbReference type="NCBI Taxonomy" id="307492"/>
    <lineage>
        <taxon>Eukaryota</taxon>
        <taxon>Metazoa</taxon>
        <taxon>Ecdysozoa</taxon>
        <taxon>Arthropoda</taxon>
        <taxon>Hexapoda</taxon>
        <taxon>Insecta</taxon>
        <taxon>Pterygota</taxon>
        <taxon>Neoptera</taxon>
        <taxon>Paraneoptera</taxon>
        <taxon>Hemiptera</taxon>
        <taxon>Sternorrhyncha</taxon>
        <taxon>Aphidomorpha</taxon>
        <taxon>Aphidoidea</taxon>
        <taxon>Aphididae</taxon>
        <taxon>Aphidini</taxon>
        <taxon>Aphis</taxon>
        <taxon>Aphis</taxon>
    </lineage>
</organism>
<sequence length="389" mass="44995">SIFLLPNYLIIILYLQIIVYLTCLYRRYGCPFSAHMQIEAGTCINISATHPQHTHEPAPRYAVAYQNIVNRLRERAVTENTVAQIIVDQEMLQYPEAEMDLGRPAAIRIIARARLRVSPPIPETLRAWVGVLTSEEWSPRLQINFNGQMVPFFQGPLEILHTENSIEFVGIVFANVGFLNESAPHIHSVNTVCMDGTFQVRPQQPPDIDQLFTIQIIINNVAIPIVHALLVNRWTETYCRLLQFLRNDLNLNITFNNLQIITDFEQVLRNAITKVIPEANNSGCWFHFIQAIIRFVRSHQLTHICTVNDNARRILRMVGSISRVLMALPHLPANQITYHENLFSIQLGFRFIQQLVTDYNIVREMESLILYFERFWMDTVTPERFSKSI</sequence>
<dbReference type="OrthoDB" id="6618496at2759"/>
<keyword evidence="1" id="KW-0472">Membrane</keyword>
<comment type="caution">
    <text evidence="3">The sequence shown here is derived from an EMBL/GenBank/DDBJ whole genome shotgun (WGS) entry which is preliminary data.</text>
</comment>